<organism evidence="12 13">
    <name type="scientific">Orchesella dallaii</name>
    <dbReference type="NCBI Taxonomy" id="48710"/>
    <lineage>
        <taxon>Eukaryota</taxon>
        <taxon>Metazoa</taxon>
        <taxon>Ecdysozoa</taxon>
        <taxon>Arthropoda</taxon>
        <taxon>Hexapoda</taxon>
        <taxon>Collembola</taxon>
        <taxon>Entomobryomorpha</taxon>
        <taxon>Entomobryoidea</taxon>
        <taxon>Orchesellidae</taxon>
        <taxon>Orchesellinae</taxon>
        <taxon>Orchesella</taxon>
    </lineage>
</organism>
<dbReference type="CDD" id="cd09631">
    <property type="entry name" value="DOMON_DOH"/>
    <property type="match status" value="2"/>
</dbReference>
<feature type="domain" description="DOMON" evidence="11">
    <location>
        <begin position="683"/>
        <end position="801"/>
    </location>
</feature>
<comment type="similarity">
    <text evidence="2">Belongs to the copper type II ascorbate-dependent monooxygenase family.</text>
</comment>
<keyword evidence="8" id="KW-0325">Glycoprotein</keyword>
<keyword evidence="4" id="KW-0560">Oxidoreductase</keyword>
<dbReference type="InterPro" id="IPR045266">
    <property type="entry name" value="DOH_DOMON"/>
</dbReference>
<comment type="caution">
    <text evidence="12">The sequence shown here is derived from an EMBL/GenBank/DDBJ whole genome shotgun (WGS) entry which is preliminary data.</text>
</comment>
<feature type="compositionally biased region" description="Basic and acidic residues" evidence="9">
    <location>
        <begin position="1246"/>
        <end position="1257"/>
    </location>
</feature>
<dbReference type="SUPFAM" id="SSF49742">
    <property type="entry name" value="PHM/PNGase F"/>
    <property type="match status" value="4"/>
</dbReference>
<evidence type="ECO:0000256" key="6">
    <source>
        <dbReference type="ARBA" id="ARBA00023033"/>
    </source>
</evidence>
<evidence type="ECO:0000256" key="1">
    <source>
        <dbReference type="ARBA" id="ARBA00001973"/>
    </source>
</evidence>
<dbReference type="InterPro" id="IPR014784">
    <property type="entry name" value="Cu2_ascorb_mOase-like_C"/>
</dbReference>
<comment type="cofactor">
    <cofactor evidence="1">
        <name>Cu(2+)</name>
        <dbReference type="ChEBI" id="CHEBI:29036"/>
    </cofactor>
</comment>
<dbReference type="InterPro" id="IPR000323">
    <property type="entry name" value="Cu2_ascorb_mOase_N"/>
</dbReference>
<evidence type="ECO:0000256" key="2">
    <source>
        <dbReference type="ARBA" id="ARBA00010676"/>
    </source>
</evidence>
<dbReference type="InterPro" id="IPR028460">
    <property type="entry name" value="Tbh/DBH"/>
</dbReference>
<dbReference type="InterPro" id="IPR036939">
    <property type="entry name" value="Cu2_ascorb_mOase_N_sf"/>
</dbReference>
<keyword evidence="13" id="KW-1185">Reference proteome</keyword>
<accession>A0ABP1RII7</accession>
<reference evidence="12 13" key="1">
    <citation type="submission" date="2024-08" db="EMBL/GenBank/DDBJ databases">
        <authorList>
            <person name="Cucini C."/>
            <person name="Frati F."/>
        </authorList>
    </citation>
    <scope>NUCLEOTIDE SEQUENCE [LARGE SCALE GENOMIC DNA]</scope>
</reference>
<feature type="region of interest" description="Disordered" evidence="9">
    <location>
        <begin position="1238"/>
        <end position="1257"/>
    </location>
</feature>
<dbReference type="Pfam" id="PF03712">
    <property type="entry name" value="Cu2_monoox_C"/>
    <property type="match status" value="2"/>
</dbReference>
<feature type="signal peptide" evidence="10">
    <location>
        <begin position="1"/>
        <end position="25"/>
    </location>
</feature>
<dbReference type="PROSITE" id="PS00085">
    <property type="entry name" value="CU2_MONOOXYGENASE_2"/>
    <property type="match status" value="1"/>
</dbReference>
<dbReference type="PANTHER" id="PTHR10157">
    <property type="entry name" value="DOPAMINE BETA HYDROXYLASE RELATED"/>
    <property type="match status" value="1"/>
</dbReference>
<gene>
    <name evidence="12" type="ORF">ODALV1_LOCUS22612</name>
</gene>
<dbReference type="EMBL" id="CAXLJM020000075">
    <property type="protein sequence ID" value="CAL8128849.1"/>
    <property type="molecule type" value="Genomic_DNA"/>
</dbReference>
<evidence type="ECO:0000256" key="8">
    <source>
        <dbReference type="ARBA" id="ARBA00023180"/>
    </source>
</evidence>
<protein>
    <recommendedName>
        <fullName evidence="11">DOMON domain-containing protein</fullName>
    </recommendedName>
</protein>
<evidence type="ECO:0000313" key="13">
    <source>
        <dbReference type="Proteomes" id="UP001642540"/>
    </source>
</evidence>
<keyword evidence="3" id="KW-0479">Metal-binding</keyword>
<dbReference type="PANTHER" id="PTHR10157:SF23">
    <property type="entry name" value="MOXD1 HOMOLOG 1"/>
    <property type="match status" value="1"/>
</dbReference>
<evidence type="ECO:0000313" key="12">
    <source>
        <dbReference type="EMBL" id="CAL8128849.1"/>
    </source>
</evidence>
<name>A0ABP1RII7_9HEXA</name>
<dbReference type="Proteomes" id="UP001642540">
    <property type="component" value="Unassembled WGS sequence"/>
</dbReference>
<dbReference type="PRINTS" id="PR00767">
    <property type="entry name" value="DBMONOXGNASE"/>
</dbReference>
<evidence type="ECO:0000256" key="4">
    <source>
        <dbReference type="ARBA" id="ARBA00023002"/>
    </source>
</evidence>
<feature type="chain" id="PRO_5045713510" description="DOMON domain-containing protein" evidence="10">
    <location>
        <begin position="26"/>
        <end position="1257"/>
    </location>
</feature>
<evidence type="ECO:0000256" key="9">
    <source>
        <dbReference type="SAM" id="MobiDB-lite"/>
    </source>
</evidence>
<dbReference type="InterPro" id="IPR024548">
    <property type="entry name" value="Cu2_monoox_C"/>
</dbReference>
<dbReference type="PROSITE" id="PS50836">
    <property type="entry name" value="DOMON"/>
    <property type="match status" value="2"/>
</dbReference>
<evidence type="ECO:0000256" key="3">
    <source>
        <dbReference type="ARBA" id="ARBA00022723"/>
    </source>
</evidence>
<evidence type="ECO:0000259" key="11">
    <source>
        <dbReference type="PROSITE" id="PS50836"/>
    </source>
</evidence>
<proteinExistence type="inferred from homology"/>
<dbReference type="SMART" id="SM00664">
    <property type="entry name" value="DoH"/>
    <property type="match status" value="2"/>
</dbReference>
<sequence>MHKLKCTSFYFLLVSATAFLQNVQSDNHNPYKHRETLDPLGKYQLEWEVNWSEKRVIFNVTVETNGYVGFGLSKKGKMSGADIVIGGVDPSGRVYFSDYHVSNTSRFPERDASQDWILHTGWERDGHTFLSFSRKFETCDEENDLPISNDLLTLIWAYSEVDDYGQYHFENRGAYNAYLLDPIYSLKPSNLNQVFNITEELLVPPKETTYWCNLHKVPSNTKQHIIGFNPIFPTDIDRQHIHHYLLFRCIAPEGIDSQDVFDRLSRSTGNECYLPVEPNTLAGQYCREVIYAWAAGGKETFFPDYVGLPISEGGTEYLLMQVHYDNPNLLSNLRIRSTLEIHYTSELRKNDVGIFWVGTWTPSATSIFLPPNSLNHVVVGHCAPGCTRKVVPQDGIHVFAGLLHTHISGEGIRALHFRGGKELPMLLYDDNYNNVYQQFRMLSKERTIFPGDQLTIRCTYDTTDRNGSVVAGGFSTRQEMCDGLLYYYNKIPGYSNCLSEIRTREYFDLLGIGNVTWNSELKDMVISSPPEFSGLTMAEYGNEYLNWNIELRNEIQQHHLTQPQVAVCASNIPSRFESERNLYPAELPESIQKNSNAIQFPNESTQYFQYRHHIHHYLLFRCIAPEGIDPQDVFDRLSRSKGNECCLPVEPNTLAGQYSAFLQNVNSNNHNPYKHHEALDPLGKYILDWEVNWSEKRVIFNVTVETNGYVGFGLSKNGQMSGADIVIGGVDPSGRVYFSDYHVSNGSRFPERDASQDWILHTGWERDGHTFLSFSRKFETCDEENDLPISNDLLTLIWAYGEVDEDAQYHFEKRGVYNAYLLDPIYSLKSSESNQVFNITRTMFVPEKETTYWCNFHKAPTNSKHHIIGFNPIFPSEQSQRHIHHFLLFRCVAPEGIEPEALFEGPSRSGGRECYVEIERNTLEFNYCKEMIYVWAAGGKGIFFPYHVGVPMSEDGSEYFSLQIHYDNFNQLPNLHISSTLQIHYSSELRNHDLGILGVGGFFPGPTSIFLPPNSLSHIIIGHCAPGCTQRILPPEGINVVATHPHSHISSRGMRVLHFRDKKELPWLLNDDNYNPSYQQFRILRKERRILPGDQLSVRCLYDTTVRNGSTTAGGFSTRQEMCAAPLYYYNRIPNRGSCLSEIRTKEYFDLLGVGNVTWDDQLKDFTISTPQQFSGLTMEEYGNRHVNWDIAMRNEIQRHHLTQPQVSMCPSTIPGSVQSEQDERLAILPKSNRRYARRTQNECSKIQERRGGWSRS</sequence>
<dbReference type="Gene3D" id="2.60.120.230">
    <property type="match status" value="2"/>
</dbReference>
<dbReference type="InterPro" id="IPR014783">
    <property type="entry name" value="Cu2_ascorb_mOase_CS-2"/>
</dbReference>
<evidence type="ECO:0000256" key="5">
    <source>
        <dbReference type="ARBA" id="ARBA00023008"/>
    </source>
</evidence>
<dbReference type="InterPro" id="IPR000945">
    <property type="entry name" value="DBH-like"/>
</dbReference>
<feature type="domain" description="DOMON" evidence="11">
    <location>
        <begin position="41"/>
        <end position="159"/>
    </location>
</feature>
<keyword evidence="10" id="KW-0732">Signal</keyword>
<dbReference type="InterPro" id="IPR008977">
    <property type="entry name" value="PHM/PNGase_F_dom_sf"/>
</dbReference>
<keyword evidence="7" id="KW-1015">Disulfide bond</keyword>
<evidence type="ECO:0000256" key="10">
    <source>
        <dbReference type="SAM" id="SignalP"/>
    </source>
</evidence>
<keyword evidence="5" id="KW-0186">Copper</keyword>
<dbReference type="InterPro" id="IPR005018">
    <property type="entry name" value="DOMON_domain"/>
</dbReference>
<dbReference type="Pfam" id="PF01082">
    <property type="entry name" value="Cu2_monooxygen"/>
    <property type="match status" value="2"/>
</dbReference>
<dbReference type="Gene3D" id="2.60.120.310">
    <property type="entry name" value="Copper type II, ascorbate-dependent monooxygenase, N-terminal domain"/>
    <property type="match status" value="2"/>
</dbReference>
<dbReference type="Pfam" id="PF03351">
    <property type="entry name" value="DOMON"/>
    <property type="match status" value="2"/>
</dbReference>
<evidence type="ECO:0000256" key="7">
    <source>
        <dbReference type="ARBA" id="ARBA00023157"/>
    </source>
</evidence>
<keyword evidence="6" id="KW-0503">Monooxygenase</keyword>